<comment type="caution">
    <text evidence="1">The sequence shown here is derived from an EMBL/GenBank/DDBJ whole genome shotgun (WGS) entry which is preliminary data.</text>
</comment>
<dbReference type="AlphaFoldDB" id="A0A834HWV4"/>
<evidence type="ECO:0000313" key="1">
    <source>
        <dbReference type="EMBL" id="KAF7268714.1"/>
    </source>
</evidence>
<organism evidence="1 2">
    <name type="scientific">Rhynchophorus ferrugineus</name>
    <name type="common">Red palm weevil</name>
    <name type="synonym">Curculio ferrugineus</name>
    <dbReference type="NCBI Taxonomy" id="354439"/>
    <lineage>
        <taxon>Eukaryota</taxon>
        <taxon>Metazoa</taxon>
        <taxon>Ecdysozoa</taxon>
        <taxon>Arthropoda</taxon>
        <taxon>Hexapoda</taxon>
        <taxon>Insecta</taxon>
        <taxon>Pterygota</taxon>
        <taxon>Neoptera</taxon>
        <taxon>Endopterygota</taxon>
        <taxon>Coleoptera</taxon>
        <taxon>Polyphaga</taxon>
        <taxon>Cucujiformia</taxon>
        <taxon>Curculionidae</taxon>
        <taxon>Dryophthorinae</taxon>
        <taxon>Rhynchophorus</taxon>
    </lineage>
</organism>
<gene>
    <name evidence="1" type="ORF">GWI33_018194</name>
</gene>
<protein>
    <submittedName>
        <fullName evidence="1">Uncharacterized protein</fullName>
    </submittedName>
</protein>
<dbReference type="EMBL" id="JAACXV010014303">
    <property type="protein sequence ID" value="KAF7268714.1"/>
    <property type="molecule type" value="Genomic_DNA"/>
</dbReference>
<dbReference type="Proteomes" id="UP000625711">
    <property type="component" value="Unassembled WGS sequence"/>
</dbReference>
<evidence type="ECO:0000313" key="2">
    <source>
        <dbReference type="Proteomes" id="UP000625711"/>
    </source>
</evidence>
<keyword evidence="2" id="KW-1185">Reference proteome</keyword>
<accession>A0A834HWV4</accession>
<sequence>MLNFQNKSSTPPLPVINTIVYTSILETEKSGSFISQNASCNEIQNTKKSKAADIERRPCWHDEMSSKNANLDQIVVAAEHSSNQGRTCQAGWWNGHGEEVAILVELLISGVIDIMQYS</sequence>
<name>A0A834HWV4_RHYFE</name>
<reference evidence="1" key="1">
    <citation type="submission" date="2020-08" db="EMBL/GenBank/DDBJ databases">
        <title>Genome sequencing and assembly of the red palm weevil Rhynchophorus ferrugineus.</title>
        <authorList>
            <person name="Dias G.B."/>
            <person name="Bergman C.M."/>
            <person name="Manee M."/>
        </authorList>
    </citation>
    <scope>NUCLEOTIDE SEQUENCE</scope>
    <source>
        <strain evidence="1">AA-2017</strain>
        <tissue evidence="1">Whole larva</tissue>
    </source>
</reference>
<proteinExistence type="predicted"/>